<keyword evidence="3" id="KW-0295">Fungicide</keyword>
<proteinExistence type="inferred from homology"/>
<evidence type="ECO:0000256" key="1">
    <source>
        <dbReference type="ARBA" id="ARBA00006722"/>
    </source>
</evidence>
<dbReference type="Pfam" id="PF24552">
    <property type="entry name" value="Defensin"/>
    <property type="match status" value="1"/>
</dbReference>
<reference evidence="7" key="1">
    <citation type="submission" date="2021-01" db="EMBL/GenBank/DDBJ databases">
        <authorList>
            <consortium name="Genoscope - CEA"/>
            <person name="William W."/>
        </authorList>
    </citation>
    <scope>NUCLEOTIDE SEQUENCE</scope>
</reference>
<protein>
    <submittedName>
        <fullName evidence="7">(rape) hypothetical protein</fullName>
    </submittedName>
</protein>
<dbReference type="AlphaFoldDB" id="A0A816LP99"/>
<dbReference type="GO" id="GO:0031640">
    <property type="term" value="P:killing of cells of another organism"/>
    <property type="evidence" value="ECO:0007669"/>
    <property type="project" value="UniProtKB-KW"/>
</dbReference>
<evidence type="ECO:0000313" key="7">
    <source>
        <dbReference type="EMBL" id="CAF1936040.1"/>
    </source>
</evidence>
<evidence type="ECO:0000256" key="5">
    <source>
        <dbReference type="ARBA" id="ARBA00023157"/>
    </source>
</evidence>
<sequence>MANTQKLVIFSLVVILAALMFNTNILVSGITNKYRICCVGLCRHSGEHEKKIKYTYCAKTLCTDSYLPHMCFFDCTTKGFQTGTCIVPSPNTPLRCCCGTL</sequence>
<evidence type="ECO:0000256" key="4">
    <source>
        <dbReference type="ARBA" id="ARBA00022821"/>
    </source>
</evidence>
<comment type="similarity">
    <text evidence="1">Belongs to the DEFL family.</text>
</comment>
<evidence type="ECO:0000256" key="3">
    <source>
        <dbReference type="ARBA" id="ARBA00022577"/>
    </source>
</evidence>
<name>A0A816LP99_BRANA</name>
<dbReference type="Proteomes" id="UP001295469">
    <property type="component" value="Chromosome C05"/>
</dbReference>
<dbReference type="EMBL" id="HG994369">
    <property type="protein sequence ID" value="CAF1936040.1"/>
    <property type="molecule type" value="Genomic_DNA"/>
</dbReference>
<evidence type="ECO:0000256" key="2">
    <source>
        <dbReference type="ARBA" id="ARBA00022529"/>
    </source>
</evidence>
<organism evidence="7">
    <name type="scientific">Brassica napus</name>
    <name type="common">Rape</name>
    <dbReference type="NCBI Taxonomy" id="3708"/>
    <lineage>
        <taxon>Eukaryota</taxon>
        <taxon>Viridiplantae</taxon>
        <taxon>Streptophyta</taxon>
        <taxon>Embryophyta</taxon>
        <taxon>Tracheophyta</taxon>
        <taxon>Spermatophyta</taxon>
        <taxon>Magnoliopsida</taxon>
        <taxon>eudicotyledons</taxon>
        <taxon>Gunneridae</taxon>
        <taxon>Pentapetalae</taxon>
        <taxon>rosids</taxon>
        <taxon>malvids</taxon>
        <taxon>Brassicales</taxon>
        <taxon>Brassicaceae</taxon>
        <taxon>Brassiceae</taxon>
        <taxon>Brassica</taxon>
    </lineage>
</organism>
<dbReference type="GO" id="GO:0050832">
    <property type="term" value="P:defense response to fungus"/>
    <property type="evidence" value="ECO:0007669"/>
    <property type="project" value="UniProtKB-KW"/>
</dbReference>
<keyword evidence="2" id="KW-0929">Antimicrobial</keyword>
<feature type="domain" description="Defensin-like" evidence="6">
    <location>
        <begin position="55"/>
        <end position="98"/>
    </location>
</feature>
<keyword evidence="5" id="KW-1015">Disulfide bond</keyword>
<evidence type="ECO:0000259" key="6">
    <source>
        <dbReference type="Pfam" id="PF24552"/>
    </source>
</evidence>
<dbReference type="InterPro" id="IPR056373">
    <property type="entry name" value="Defensin-like_dom"/>
</dbReference>
<keyword evidence="4" id="KW-0611">Plant defense</keyword>
<accession>A0A816LP99</accession>
<gene>
    <name evidence="7" type="ORF">DARMORV10_C05P59530.1</name>
</gene>